<dbReference type="InterPro" id="IPR029478">
    <property type="entry name" value="TM1586_NiRdase"/>
</dbReference>
<evidence type="ECO:0000256" key="1">
    <source>
        <dbReference type="ARBA" id="ARBA00001917"/>
    </source>
</evidence>
<dbReference type="EMBL" id="LAZR01006540">
    <property type="protein sequence ID" value="KKM91388.1"/>
    <property type="molecule type" value="Genomic_DNA"/>
</dbReference>
<dbReference type="Gene3D" id="3.40.109.30">
    <property type="entry name" value="putative nitroreductase (tm1586), domain 2"/>
    <property type="match status" value="1"/>
</dbReference>
<evidence type="ECO:0000259" key="6">
    <source>
        <dbReference type="Pfam" id="PF14512"/>
    </source>
</evidence>
<comment type="similarity">
    <text evidence="2">Belongs to the nitroreductase family.</text>
</comment>
<sequence>MKFSTTITKVIEERTSRRTYEMQLIEQDMKERLIETLKLSGIESSFSKYAANCRFKLVAIPEFERKKIGTYGLIKGAQEFIIGAVENSDYNREHFGYLMELSILSATDMGLGTCWLGGFFNRSLFSEKINCTPNEIVPAITSIGYFPEKRRSREKIIRTALKADQRKPWEQLFFEESFDKPLLRKNAGRFSTLFEMVRLGPSASNRQPWRIVKELNRNNFHFYTIKGKGLYKQFLPIDIGIATCHWDLTAKEIGIEGNWEINQSDVLGTEKYNYVISWISD</sequence>
<comment type="caution">
    <text evidence="7">The sequence shown here is derived from an EMBL/GenBank/DDBJ whole genome shotgun (WGS) entry which is preliminary data.</text>
</comment>
<evidence type="ECO:0000256" key="3">
    <source>
        <dbReference type="ARBA" id="ARBA00022630"/>
    </source>
</evidence>
<evidence type="ECO:0000256" key="4">
    <source>
        <dbReference type="ARBA" id="ARBA00022643"/>
    </source>
</evidence>
<dbReference type="PANTHER" id="PTHR43673:SF2">
    <property type="entry name" value="NITROREDUCTASE"/>
    <property type="match status" value="1"/>
</dbReference>
<dbReference type="PANTHER" id="PTHR43673">
    <property type="entry name" value="NAD(P)H NITROREDUCTASE YDGI-RELATED"/>
    <property type="match status" value="1"/>
</dbReference>
<dbReference type="Pfam" id="PF14512">
    <property type="entry name" value="TM1586_NiRdase"/>
    <property type="match status" value="1"/>
</dbReference>
<accession>A0A0F9LD46</accession>
<evidence type="ECO:0000256" key="2">
    <source>
        <dbReference type="ARBA" id="ARBA00007118"/>
    </source>
</evidence>
<comment type="cofactor">
    <cofactor evidence="1">
        <name>FMN</name>
        <dbReference type="ChEBI" id="CHEBI:58210"/>
    </cofactor>
</comment>
<reference evidence="7" key="1">
    <citation type="journal article" date="2015" name="Nature">
        <title>Complex archaea that bridge the gap between prokaryotes and eukaryotes.</title>
        <authorList>
            <person name="Spang A."/>
            <person name="Saw J.H."/>
            <person name="Jorgensen S.L."/>
            <person name="Zaremba-Niedzwiedzka K."/>
            <person name="Martijn J."/>
            <person name="Lind A.E."/>
            <person name="van Eijk R."/>
            <person name="Schleper C."/>
            <person name="Guy L."/>
            <person name="Ettema T.J."/>
        </authorList>
    </citation>
    <scope>NUCLEOTIDE SEQUENCE</scope>
</reference>
<keyword evidence="4" id="KW-0288">FMN</keyword>
<name>A0A0F9LD46_9ZZZZ</name>
<protein>
    <recommendedName>
        <fullName evidence="6">Putative nitroreductase TM1586 domain-containing protein</fullName>
    </recommendedName>
</protein>
<organism evidence="7">
    <name type="scientific">marine sediment metagenome</name>
    <dbReference type="NCBI Taxonomy" id="412755"/>
    <lineage>
        <taxon>unclassified sequences</taxon>
        <taxon>metagenomes</taxon>
        <taxon>ecological metagenomes</taxon>
    </lineage>
</organism>
<evidence type="ECO:0000256" key="5">
    <source>
        <dbReference type="ARBA" id="ARBA00023002"/>
    </source>
</evidence>
<keyword evidence="3" id="KW-0285">Flavoprotein</keyword>
<evidence type="ECO:0000313" key="7">
    <source>
        <dbReference type="EMBL" id="KKM91388.1"/>
    </source>
</evidence>
<dbReference type="AlphaFoldDB" id="A0A0F9LD46"/>
<feature type="domain" description="Putative nitroreductase TM1586" evidence="6">
    <location>
        <begin position="7"/>
        <end position="250"/>
    </location>
</feature>
<dbReference type="Gene3D" id="3.40.109.10">
    <property type="entry name" value="NADH Oxidase"/>
    <property type="match status" value="1"/>
</dbReference>
<proteinExistence type="inferred from homology"/>
<dbReference type="InterPro" id="IPR000415">
    <property type="entry name" value="Nitroreductase-like"/>
</dbReference>
<gene>
    <name evidence="7" type="ORF">LCGC14_1229000</name>
</gene>
<dbReference type="GO" id="GO:0016491">
    <property type="term" value="F:oxidoreductase activity"/>
    <property type="evidence" value="ECO:0007669"/>
    <property type="project" value="UniProtKB-KW"/>
</dbReference>
<keyword evidence="5" id="KW-0560">Oxidoreductase</keyword>
<dbReference type="SUPFAM" id="SSF55469">
    <property type="entry name" value="FMN-dependent nitroreductase-like"/>
    <property type="match status" value="2"/>
</dbReference>